<dbReference type="SMART" id="SM00823">
    <property type="entry name" value="PKS_PP"/>
    <property type="match status" value="1"/>
</dbReference>
<feature type="domain" description="Carrier" evidence="3">
    <location>
        <begin position="18"/>
        <end position="95"/>
    </location>
</feature>
<keyword evidence="5" id="KW-1185">Reference proteome</keyword>
<protein>
    <submittedName>
        <fullName evidence="4">Pc16g15380 protein</fullName>
    </submittedName>
</protein>
<dbReference type="EMBL" id="AM920431">
    <property type="protein sequence ID" value="CAP94208.1"/>
    <property type="molecule type" value="Genomic_DNA"/>
</dbReference>
<evidence type="ECO:0000313" key="4">
    <source>
        <dbReference type="EMBL" id="CAP94208.1"/>
    </source>
</evidence>
<dbReference type="Proteomes" id="UP000000724">
    <property type="component" value="Contig Pc00c16"/>
</dbReference>
<dbReference type="PROSITE" id="PS50075">
    <property type="entry name" value="CARRIER"/>
    <property type="match status" value="1"/>
</dbReference>
<name>B6HA80_PENRW</name>
<gene>
    <name evidence="4" type="ORF">Pc16g15380</name>
    <name evidence="4" type="ORF">PCH_Pc16g15380</name>
</gene>
<reference evidence="4 5" key="1">
    <citation type="journal article" date="2008" name="Nat. Biotechnol.">
        <title>Genome sequencing and analysis of the filamentous fungus Penicillium chrysogenum.</title>
        <authorList>
            <person name="van den Berg M.A."/>
            <person name="Albang R."/>
            <person name="Albermann K."/>
            <person name="Badger J.H."/>
            <person name="Daran J.-M."/>
            <person name="Driessen A.J.M."/>
            <person name="Garcia-Estrada C."/>
            <person name="Fedorova N.D."/>
            <person name="Harris D.M."/>
            <person name="Heijne W.H.M."/>
            <person name="Joardar V.S."/>
            <person name="Kiel J.A.K.W."/>
            <person name="Kovalchuk A."/>
            <person name="Martin J.F."/>
            <person name="Nierman W.C."/>
            <person name="Nijland J.G."/>
            <person name="Pronk J.T."/>
            <person name="Roubos J.A."/>
            <person name="van der Klei I.J."/>
            <person name="van Peij N.N.M.E."/>
            <person name="Veenhuis M."/>
            <person name="von Doehren H."/>
            <person name="Wagner C."/>
            <person name="Wortman J.R."/>
            <person name="Bovenberg R.A.L."/>
        </authorList>
    </citation>
    <scope>NUCLEOTIDE SEQUENCE [LARGE SCALE GENOMIC DNA]</scope>
    <source>
        <strain evidence="5">ATCC 28089 / DSM 1075 / NRRL 1951 / Wisconsin 54-1255</strain>
    </source>
</reference>
<dbReference type="Gene3D" id="1.10.1200.10">
    <property type="entry name" value="ACP-like"/>
    <property type="match status" value="1"/>
</dbReference>
<dbReference type="SUPFAM" id="SSF47336">
    <property type="entry name" value="ACP-like"/>
    <property type="match status" value="1"/>
</dbReference>
<keyword evidence="2" id="KW-0597">Phosphoprotein</keyword>
<evidence type="ECO:0000256" key="1">
    <source>
        <dbReference type="ARBA" id="ARBA00022450"/>
    </source>
</evidence>
<dbReference type="OMA" id="FMFLLKS"/>
<dbReference type="OrthoDB" id="4369807at2759"/>
<dbReference type="InterPro" id="IPR020806">
    <property type="entry name" value="PKS_PP-bd"/>
</dbReference>
<accession>B6HA80</accession>
<evidence type="ECO:0000256" key="2">
    <source>
        <dbReference type="ARBA" id="ARBA00022553"/>
    </source>
</evidence>
<evidence type="ECO:0000313" key="5">
    <source>
        <dbReference type="Proteomes" id="UP000000724"/>
    </source>
</evidence>
<dbReference type="GO" id="GO:0031177">
    <property type="term" value="F:phosphopantetheine binding"/>
    <property type="evidence" value="ECO:0007669"/>
    <property type="project" value="InterPro"/>
</dbReference>
<dbReference type="GO" id="GO:0044550">
    <property type="term" value="P:secondary metabolite biosynthetic process"/>
    <property type="evidence" value="ECO:0007669"/>
    <property type="project" value="UniProtKB-ARBA"/>
</dbReference>
<dbReference type="HOGENOM" id="CLU_370726_0_0_1"/>
<dbReference type="Pfam" id="PF00550">
    <property type="entry name" value="PP-binding"/>
    <property type="match status" value="1"/>
</dbReference>
<keyword evidence="1" id="KW-0596">Phosphopantetheine</keyword>
<evidence type="ECO:0000259" key="3">
    <source>
        <dbReference type="PROSITE" id="PS50075"/>
    </source>
</evidence>
<sequence length="104" mass="11491">LKSFMARAKEYVSILSSEEATTFLAQEIGKKLFMFLLKSPEDLDTSASLSQGMDSLVGVEMRSWWRQAFGFDISVLELLGMGNLDGLGKHAAEGFLKTLSEEHA</sequence>
<organism evidence="4 5">
    <name type="scientific">Penicillium rubens (strain ATCC 28089 / DSM 1075 / NRRL 1951 / Wisconsin 54-1255)</name>
    <name type="common">Penicillium chrysogenum</name>
    <dbReference type="NCBI Taxonomy" id="500485"/>
    <lineage>
        <taxon>Eukaryota</taxon>
        <taxon>Fungi</taxon>
        <taxon>Dikarya</taxon>
        <taxon>Ascomycota</taxon>
        <taxon>Pezizomycotina</taxon>
        <taxon>Eurotiomycetes</taxon>
        <taxon>Eurotiomycetidae</taxon>
        <taxon>Eurotiales</taxon>
        <taxon>Aspergillaceae</taxon>
        <taxon>Penicillium</taxon>
        <taxon>Penicillium chrysogenum species complex</taxon>
    </lineage>
</organism>
<dbReference type="BioCyc" id="PCHR:PC16G15380-MONOMER"/>
<dbReference type="STRING" id="500485.B6HA80"/>
<dbReference type="InterPro" id="IPR009081">
    <property type="entry name" value="PP-bd_ACP"/>
</dbReference>
<dbReference type="InterPro" id="IPR036736">
    <property type="entry name" value="ACP-like_sf"/>
</dbReference>
<dbReference type="AlphaFoldDB" id="B6HA80"/>
<proteinExistence type="predicted"/>